<evidence type="ECO:0000313" key="3">
    <source>
        <dbReference type="EMBL" id="CCA75321.1"/>
    </source>
</evidence>
<keyword evidence="4" id="KW-1185">Reference proteome</keyword>
<dbReference type="AlphaFoldDB" id="G4TVH8"/>
<dbReference type="OrthoDB" id="2529242at2759"/>
<feature type="transmembrane region" description="Helical" evidence="2">
    <location>
        <begin position="96"/>
        <end position="121"/>
    </location>
</feature>
<feature type="compositionally biased region" description="Pro residues" evidence="1">
    <location>
        <begin position="618"/>
        <end position="631"/>
    </location>
</feature>
<feature type="transmembrane region" description="Helical" evidence="2">
    <location>
        <begin position="380"/>
        <end position="406"/>
    </location>
</feature>
<name>G4TVH8_SERID</name>
<dbReference type="HOGENOM" id="CLU_303860_0_0_1"/>
<feature type="compositionally biased region" description="Polar residues" evidence="1">
    <location>
        <begin position="716"/>
        <end position="726"/>
    </location>
</feature>
<feature type="transmembrane region" description="Helical" evidence="2">
    <location>
        <begin position="57"/>
        <end position="76"/>
    </location>
</feature>
<keyword evidence="2" id="KW-1133">Transmembrane helix</keyword>
<evidence type="ECO:0000256" key="1">
    <source>
        <dbReference type="SAM" id="MobiDB-lite"/>
    </source>
</evidence>
<protein>
    <submittedName>
        <fullName evidence="3">Uncharacterized protein</fullName>
    </submittedName>
</protein>
<sequence length="979" mass="107553">MGSISLPVASIGGLLSFIVTTFILFRILAQVIPGFCLVPKRRLPCKATFSPNDHAQICLGIFDVLSVLSFLVQAIYQYQHRMTISEVTISPFSAALLWIALTARQSCLVVILFISLLHIRLRRPISYGRTQAFLWAPSVALSAAGTGTAASLAAFELTSLFGGIASYISIVATLQTLMLISILRSTFRIIRRAERESDSFSWLEATRRKRRQSFDTGDIQFLKDRSSWVTSVEGSLRRSLSAWSFTTSQTNNTRGRHTPYYSLPSTLRSTTDSNGRDVIPIIPPVPPLPSAYQRSIPLDVPRNTSPTGSTNSWLTSYSGSRETMSSFSFPTTRSSPKQRRKAVILPTTSTTAVFPVTALVDSTSTSTLTSDSAPSPSSFSVSVTGIALSLGIIWIPYIFAIPYLILARAGLDQQLTAAGILLIVSICTPSILFLISFVFKAPLPLALEYPFPPKEVTRTRPTSSSSATLPIHTNPTHLRVRGKSGSYTVVEGRRSGDIWIEKRHAVDGLSRTERAISLLNPYPKLSVLPPRDEVVDLAPPLNEPSTNPRSMQGLTISDEDVDEIALVPWMGQTMTTESTPPFLRNEDSVTSLPMVLMAEKRPKVSARTIRLNSLPKDLPSPPPSIPLPPTPAEHDRSMDLSNSDIGDIPSEVDSESQYSGYASEYHESLDNHTDVQANQATPVPAFQELSAPDAHSTPHFKKSDKLHRLRSIPSLPSFSVRGSSASGLPPQTPYDTPDLPEILTVPGQNMDTSGQLNAPSRLSGSRALPSEAKSIISVSEGDKRSSLKHSSTSTRPLNLRSSGVTRQKTKSRRYTPLESANRARASRRRTHIPKDSKTLYMSRSKKPSSPTTPQEGSAPVVQATVPYRVEYMPAINRLSTILTDHAVRVVESNNEQQKPTLNILPEKTKPKRQHQLFKEKENTVKAHLSPLARTDSARARSRLIQGQKLPTVVVRPPSGYEFSETRLSNLNTFYNAQML</sequence>
<evidence type="ECO:0000313" key="4">
    <source>
        <dbReference type="Proteomes" id="UP000007148"/>
    </source>
</evidence>
<keyword evidence="2" id="KW-0812">Transmembrane</keyword>
<feature type="transmembrane region" description="Helical" evidence="2">
    <location>
        <begin position="418"/>
        <end position="439"/>
    </location>
</feature>
<feature type="transmembrane region" description="Helical" evidence="2">
    <location>
        <begin position="133"/>
        <end position="155"/>
    </location>
</feature>
<reference evidence="3 4" key="1">
    <citation type="journal article" date="2011" name="PLoS Pathog.">
        <title>Endophytic Life Strategies Decoded by Genome and Transcriptome Analyses of the Mutualistic Root Symbiont Piriformospora indica.</title>
        <authorList>
            <person name="Zuccaro A."/>
            <person name="Lahrmann U."/>
            <person name="Guldener U."/>
            <person name="Langen G."/>
            <person name="Pfiffi S."/>
            <person name="Biedenkopf D."/>
            <person name="Wong P."/>
            <person name="Samans B."/>
            <person name="Grimm C."/>
            <person name="Basiewicz M."/>
            <person name="Murat C."/>
            <person name="Martin F."/>
            <person name="Kogel K.H."/>
        </authorList>
    </citation>
    <scope>NUCLEOTIDE SEQUENCE [LARGE SCALE GENOMIC DNA]</scope>
    <source>
        <strain evidence="3 4">DSM 11827</strain>
    </source>
</reference>
<feature type="region of interest" description="Disordered" evidence="1">
    <location>
        <begin position="255"/>
        <end position="276"/>
    </location>
</feature>
<dbReference type="EMBL" id="CAFZ01000430">
    <property type="protein sequence ID" value="CCA75321.1"/>
    <property type="molecule type" value="Genomic_DNA"/>
</dbReference>
<accession>G4TVH8</accession>
<gene>
    <name evidence="3" type="ORF">PIIN_09306</name>
</gene>
<feature type="compositionally biased region" description="Polar residues" evidence="1">
    <location>
        <begin position="263"/>
        <end position="273"/>
    </location>
</feature>
<feature type="transmembrane region" description="Helical" evidence="2">
    <location>
        <begin position="161"/>
        <end position="183"/>
    </location>
</feature>
<comment type="caution">
    <text evidence="3">The sequence shown here is derived from an EMBL/GenBank/DDBJ whole genome shotgun (WGS) entry which is preliminary data.</text>
</comment>
<dbReference type="Proteomes" id="UP000007148">
    <property type="component" value="Unassembled WGS sequence"/>
</dbReference>
<feature type="transmembrane region" description="Helical" evidence="2">
    <location>
        <begin position="342"/>
        <end position="360"/>
    </location>
</feature>
<feature type="region of interest" description="Disordered" evidence="1">
    <location>
        <begin position="716"/>
        <end position="859"/>
    </location>
</feature>
<proteinExistence type="predicted"/>
<dbReference type="eggNOG" id="ENOG502SSRU">
    <property type="taxonomic scope" value="Eukaryota"/>
</dbReference>
<feature type="compositionally biased region" description="Low complexity" evidence="1">
    <location>
        <begin position="325"/>
        <end position="335"/>
    </location>
</feature>
<feature type="region of interest" description="Disordered" evidence="1">
    <location>
        <begin position="300"/>
        <end position="341"/>
    </location>
</feature>
<feature type="transmembrane region" description="Helical" evidence="2">
    <location>
        <begin position="12"/>
        <end position="37"/>
    </location>
</feature>
<feature type="compositionally biased region" description="Polar residues" evidence="1">
    <location>
        <begin position="788"/>
        <end position="806"/>
    </location>
</feature>
<organism evidence="3 4">
    <name type="scientific">Serendipita indica (strain DSM 11827)</name>
    <name type="common">Root endophyte fungus</name>
    <name type="synonym">Piriformospora indica</name>
    <dbReference type="NCBI Taxonomy" id="1109443"/>
    <lineage>
        <taxon>Eukaryota</taxon>
        <taxon>Fungi</taxon>
        <taxon>Dikarya</taxon>
        <taxon>Basidiomycota</taxon>
        <taxon>Agaricomycotina</taxon>
        <taxon>Agaricomycetes</taxon>
        <taxon>Sebacinales</taxon>
        <taxon>Serendipitaceae</taxon>
        <taxon>Serendipita</taxon>
    </lineage>
</organism>
<feature type="region of interest" description="Disordered" evidence="1">
    <location>
        <begin position="612"/>
        <end position="658"/>
    </location>
</feature>
<keyword evidence="2" id="KW-0472">Membrane</keyword>
<feature type="compositionally biased region" description="Polar residues" evidence="1">
    <location>
        <begin position="746"/>
        <end position="763"/>
    </location>
</feature>
<dbReference type="InParanoid" id="G4TVH8"/>
<evidence type="ECO:0000256" key="2">
    <source>
        <dbReference type="SAM" id="Phobius"/>
    </source>
</evidence>
<feature type="compositionally biased region" description="Polar residues" evidence="1">
    <location>
        <begin position="302"/>
        <end position="324"/>
    </location>
</feature>